<evidence type="ECO:0000256" key="10">
    <source>
        <dbReference type="RuleBase" id="RU003915"/>
    </source>
</evidence>
<evidence type="ECO:0000313" key="12">
    <source>
        <dbReference type="EMBL" id="GAT64117.1"/>
    </source>
</evidence>
<evidence type="ECO:0000256" key="6">
    <source>
        <dbReference type="ARBA" id="ARBA00023186"/>
    </source>
</evidence>
<dbReference type="InterPro" id="IPR046357">
    <property type="entry name" value="PPIase_dom_sf"/>
</dbReference>
<dbReference type="GO" id="GO:0003755">
    <property type="term" value="F:peptidyl-prolyl cis-trans isomerase activity"/>
    <property type="evidence" value="ECO:0007669"/>
    <property type="project" value="UniProtKB-UniRule"/>
</dbReference>
<gene>
    <name evidence="12" type="ORF">PJIAN_4666</name>
</gene>
<proteinExistence type="inferred from homology"/>
<accession>A0A161LGM7</accession>
<comment type="function">
    <text evidence="8">Also involved in hydrogenase metallocenter assembly, probably by participating in the nickel insertion step. This function in hydrogenase biosynthesis requires chaperone activity and the presence of the metal-binding domain, but not PPIase activity.</text>
</comment>
<evidence type="ECO:0000256" key="9">
    <source>
        <dbReference type="PROSITE-ProRule" id="PRU00277"/>
    </source>
</evidence>
<dbReference type="OrthoDB" id="9808891at2"/>
<dbReference type="PANTHER" id="PTHR47861">
    <property type="entry name" value="FKBP-TYPE PEPTIDYL-PROLYL CIS-TRANS ISOMERASE SLYD"/>
    <property type="match status" value="1"/>
</dbReference>
<evidence type="ECO:0000259" key="11">
    <source>
        <dbReference type="PROSITE" id="PS50059"/>
    </source>
</evidence>
<comment type="similarity">
    <text evidence="3 10">Belongs to the FKBP-type PPIase family.</text>
</comment>
<evidence type="ECO:0000256" key="2">
    <source>
        <dbReference type="ARBA" id="ARBA00004496"/>
    </source>
</evidence>
<dbReference type="RefSeq" id="WP_068705917.1">
    <property type="nucleotide sequence ID" value="NZ_BDCR01000004.1"/>
</dbReference>
<evidence type="ECO:0000256" key="8">
    <source>
        <dbReference type="ARBA" id="ARBA00037071"/>
    </source>
</evidence>
<evidence type="ECO:0000256" key="5">
    <source>
        <dbReference type="ARBA" id="ARBA00023110"/>
    </source>
</evidence>
<evidence type="ECO:0000256" key="7">
    <source>
        <dbReference type="ARBA" id="ARBA00023235"/>
    </source>
</evidence>
<dbReference type="PROSITE" id="PS50059">
    <property type="entry name" value="FKBP_PPIASE"/>
    <property type="match status" value="1"/>
</dbReference>
<evidence type="ECO:0000313" key="13">
    <source>
        <dbReference type="Proteomes" id="UP000076586"/>
    </source>
</evidence>
<comment type="caution">
    <text evidence="12">The sequence shown here is derived from an EMBL/GenBank/DDBJ whole genome shotgun (WGS) entry which is preliminary data.</text>
</comment>
<name>A0A161LGM7_9BACT</name>
<evidence type="ECO:0000256" key="3">
    <source>
        <dbReference type="ARBA" id="ARBA00006577"/>
    </source>
</evidence>
<dbReference type="Proteomes" id="UP000076586">
    <property type="component" value="Unassembled WGS sequence"/>
</dbReference>
<reference evidence="13" key="1">
    <citation type="submission" date="2016-04" db="EMBL/GenBank/DDBJ databases">
        <title>Draft genome sequence of Paludibacter jiangxiensis strain NM7.</title>
        <authorList>
            <person name="Qiu Y."/>
            <person name="Matsuura N."/>
            <person name="Ohashi A."/>
            <person name="Tourlousse M.D."/>
            <person name="Sekiguchi Y."/>
        </authorList>
    </citation>
    <scope>NUCLEOTIDE SEQUENCE [LARGE SCALE GENOMIC DNA]</scope>
    <source>
        <strain evidence="13">NM7</strain>
    </source>
</reference>
<protein>
    <recommendedName>
        <fullName evidence="10">Peptidyl-prolyl cis-trans isomerase</fullName>
        <ecNumber evidence="10">5.2.1.8</ecNumber>
    </recommendedName>
</protein>
<dbReference type="STRING" id="681398.PJIAN_4666"/>
<keyword evidence="6" id="KW-0143">Chaperone</keyword>
<dbReference type="Gene3D" id="3.10.50.40">
    <property type="match status" value="1"/>
</dbReference>
<evidence type="ECO:0000256" key="1">
    <source>
        <dbReference type="ARBA" id="ARBA00000971"/>
    </source>
</evidence>
<dbReference type="AlphaFoldDB" id="A0A161LGM7"/>
<dbReference type="PANTHER" id="PTHR47861:SF3">
    <property type="entry name" value="FKBP-TYPE PEPTIDYL-PROLYL CIS-TRANS ISOMERASE SLYD"/>
    <property type="match status" value="1"/>
</dbReference>
<feature type="domain" description="PPIase FKBP-type" evidence="11">
    <location>
        <begin position="6"/>
        <end position="84"/>
    </location>
</feature>
<dbReference type="GO" id="GO:0005737">
    <property type="term" value="C:cytoplasm"/>
    <property type="evidence" value="ECO:0007669"/>
    <property type="project" value="UniProtKB-SubCell"/>
</dbReference>
<dbReference type="SUPFAM" id="SSF54534">
    <property type="entry name" value="FKBP-like"/>
    <property type="match status" value="1"/>
</dbReference>
<dbReference type="EMBL" id="BDCR01000004">
    <property type="protein sequence ID" value="GAT64117.1"/>
    <property type="molecule type" value="Genomic_DNA"/>
</dbReference>
<keyword evidence="13" id="KW-1185">Reference proteome</keyword>
<keyword evidence="4" id="KW-0963">Cytoplasm</keyword>
<dbReference type="Pfam" id="PF00254">
    <property type="entry name" value="FKBP_C"/>
    <property type="match status" value="1"/>
</dbReference>
<organism evidence="12 13">
    <name type="scientific">Paludibacter jiangxiensis</name>
    <dbReference type="NCBI Taxonomy" id="681398"/>
    <lineage>
        <taxon>Bacteria</taxon>
        <taxon>Pseudomonadati</taxon>
        <taxon>Bacteroidota</taxon>
        <taxon>Bacteroidia</taxon>
        <taxon>Bacteroidales</taxon>
        <taxon>Paludibacteraceae</taxon>
        <taxon>Paludibacter</taxon>
    </lineage>
</organism>
<evidence type="ECO:0000256" key="4">
    <source>
        <dbReference type="ARBA" id="ARBA00022490"/>
    </source>
</evidence>
<sequence length="196" mass="21095">MSIQNNKMVSVTYDLYVGGENEEPELMEQATAQNPLTFCFGIGMMLAEFEKNLHGLKVSDTFDFKIDSKDAYGEYDDENLVDLPREIFEVDGKLDENMVFVGNVVPLMDSDGTRINAQVVEISDKTIKVDFNHPLAGETLHFKGSVLEVRDATEQELASFMGGGCSGGCSGCGGGCGDDHDAEGSSCGCGGDCDCK</sequence>
<dbReference type="InterPro" id="IPR048261">
    <property type="entry name" value="SlpA/SlyD-like_ins_sf"/>
</dbReference>
<keyword evidence="7 9" id="KW-0413">Isomerase</keyword>
<dbReference type="GO" id="GO:0042026">
    <property type="term" value="P:protein refolding"/>
    <property type="evidence" value="ECO:0007669"/>
    <property type="project" value="UniProtKB-ARBA"/>
</dbReference>
<reference evidence="13" key="2">
    <citation type="journal article" date="2017" name="Genome Announc.">
        <title>Draft genome sequence of Paludibacter jiangxiensis NM7(T), a propionate-producing fermentative bacterium.</title>
        <authorList>
            <person name="Qiu Y.-L."/>
            <person name="Tourlousse D.M."/>
            <person name="Matsuura N."/>
            <person name="Ohashi A."/>
            <person name="Sekiguchi Y."/>
        </authorList>
    </citation>
    <scope>NUCLEOTIDE SEQUENCE [LARGE SCALE GENOMIC DNA]</scope>
    <source>
        <strain evidence="13">NM7</strain>
    </source>
</reference>
<dbReference type="EC" id="5.2.1.8" evidence="10"/>
<comment type="catalytic activity">
    <reaction evidence="1 9 10">
        <text>[protein]-peptidylproline (omega=180) = [protein]-peptidylproline (omega=0)</text>
        <dbReference type="Rhea" id="RHEA:16237"/>
        <dbReference type="Rhea" id="RHEA-COMP:10747"/>
        <dbReference type="Rhea" id="RHEA-COMP:10748"/>
        <dbReference type="ChEBI" id="CHEBI:83833"/>
        <dbReference type="ChEBI" id="CHEBI:83834"/>
        <dbReference type="EC" id="5.2.1.8"/>
    </reaction>
</comment>
<comment type="subcellular location">
    <subcellularLocation>
        <location evidence="2">Cytoplasm</location>
    </subcellularLocation>
</comment>
<dbReference type="Gene3D" id="2.40.10.330">
    <property type="match status" value="1"/>
</dbReference>
<dbReference type="InterPro" id="IPR001179">
    <property type="entry name" value="PPIase_FKBP_dom"/>
</dbReference>
<keyword evidence="5 9" id="KW-0697">Rotamase</keyword>